<reference evidence="3 4" key="1">
    <citation type="submission" date="2019-02" db="EMBL/GenBank/DDBJ databases">
        <title>Sequencing the genomes of 1000 actinobacteria strains.</title>
        <authorList>
            <person name="Klenk H.-P."/>
        </authorList>
    </citation>
    <scope>NUCLEOTIDE SEQUENCE [LARGE SCALE GENOMIC DNA]</scope>
    <source>
        <strain evidence="3 4">DSM 45779</strain>
    </source>
</reference>
<name>A0A4Q7UYE4_PSEST</name>
<dbReference type="RefSeq" id="WP_130289689.1">
    <property type="nucleotide sequence ID" value="NZ_SHKL01000001.1"/>
</dbReference>
<feature type="region of interest" description="Disordered" evidence="1">
    <location>
        <begin position="1"/>
        <end position="36"/>
    </location>
</feature>
<dbReference type="GO" id="GO:0008168">
    <property type="term" value="F:methyltransferase activity"/>
    <property type="evidence" value="ECO:0007669"/>
    <property type="project" value="UniProtKB-KW"/>
</dbReference>
<dbReference type="AlphaFoldDB" id="A0A4Q7UYE4"/>
<keyword evidence="4" id="KW-1185">Reference proteome</keyword>
<gene>
    <name evidence="3" type="ORF">EV383_2053</name>
</gene>
<keyword evidence="3" id="KW-0808">Transferase</keyword>
<proteinExistence type="predicted"/>
<dbReference type="InterPro" id="IPR029063">
    <property type="entry name" value="SAM-dependent_MTases_sf"/>
</dbReference>
<accession>A0A4Q7UYE4</accession>
<dbReference type="SUPFAM" id="SSF53335">
    <property type="entry name" value="S-adenosyl-L-methionine-dependent methyltransferases"/>
    <property type="match status" value="1"/>
</dbReference>
<organism evidence="3 4">
    <name type="scientific">Pseudonocardia sediminis</name>
    <dbReference type="NCBI Taxonomy" id="1397368"/>
    <lineage>
        <taxon>Bacteria</taxon>
        <taxon>Bacillati</taxon>
        <taxon>Actinomycetota</taxon>
        <taxon>Actinomycetes</taxon>
        <taxon>Pseudonocardiales</taxon>
        <taxon>Pseudonocardiaceae</taxon>
        <taxon>Pseudonocardia</taxon>
    </lineage>
</organism>
<dbReference type="Gene3D" id="3.40.50.150">
    <property type="entry name" value="Vaccinia Virus protein VP39"/>
    <property type="match status" value="1"/>
</dbReference>
<dbReference type="Pfam" id="PF13847">
    <property type="entry name" value="Methyltransf_31"/>
    <property type="match status" value="1"/>
</dbReference>
<evidence type="ECO:0000313" key="3">
    <source>
        <dbReference type="EMBL" id="RZT85189.1"/>
    </source>
</evidence>
<evidence type="ECO:0000259" key="2">
    <source>
        <dbReference type="Pfam" id="PF13847"/>
    </source>
</evidence>
<dbReference type="EMBL" id="SHKL01000001">
    <property type="protein sequence ID" value="RZT85189.1"/>
    <property type="molecule type" value="Genomic_DNA"/>
</dbReference>
<dbReference type="OrthoDB" id="5242847at2"/>
<keyword evidence="3" id="KW-0489">Methyltransferase</keyword>
<sequence length="252" mass="27364">MGEASRRWAELQSGRGIPPEILAHAPADPWTHDPRDFRAPEVPADTPSRDAGLELLGGGGTVLDVGCGGGDAAFALLGPMTRAVGTDQQADMLEVFAEVARERGVPCATVPGRWPDVASDAGTADVVVSHHVLHNVVDLAPFLTALTTAATRGVVVEMLPEHPMAWLDPLWVRFHDLHRPPSATADDAIAVLVELGVEPEVRHWQRARRHPHDPDWVTRRLCLPPERSGEVDAALAEVPLRRRDAVTLLWRT</sequence>
<dbReference type="Proteomes" id="UP000291591">
    <property type="component" value="Unassembled WGS sequence"/>
</dbReference>
<dbReference type="CDD" id="cd02440">
    <property type="entry name" value="AdoMet_MTases"/>
    <property type="match status" value="1"/>
</dbReference>
<protein>
    <submittedName>
        <fullName evidence="3">Methyltransferase family protein</fullName>
    </submittedName>
</protein>
<evidence type="ECO:0000256" key="1">
    <source>
        <dbReference type="SAM" id="MobiDB-lite"/>
    </source>
</evidence>
<evidence type="ECO:0000313" key="4">
    <source>
        <dbReference type="Proteomes" id="UP000291591"/>
    </source>
</evidence>
<comment type="caution">
    <text evidence="3">The sequence shown here is derived from an EMBL/GenBank/DDBJ whole genome shotgun (WGS) entry which is preliminary data.</text>
</comment>
<dbReference type="GO" id="GO:0032259">
    <property type="term" value="P:methylation"/>
    <property type="evidence" value="ECO:0007669"/>
    <property type="project" value="UniProtKB-KW"/>
</dbReference>
<feature type="domain" description="Methyltransferase" evidence="2">
    <location>
        <begin position="59"/>
        <end position="153"/>
    </location>
</feature>
<dbReference type="InterPro" id="IPR025714">
    <property type="entry name" value="Methyltranfer_dom"/>
</dbReference>